<accession>A0A9D1DMC7</accession>
<dbReference type="AlphaFoldDB" id="A0A9D1DMC7"/>
<name>A0A9D1DMC7_9FIRM</name>
<organism evidence="1 2">
    <name type="scientific">Candidatus Scatomorpha intestinigallinarum</name>
    <dbReference type="NCBI Taxonomy" id="2840923"/>
    <lineage>
        <taxon>Bacteria</taxon>
        <taxon>Bacillati</taxon>
        <taxon>Bacillota</taxon>
        <taxon>Clostridia</taxon>
        <taxon>Eubacteriales</taxon>
        <taxon>Candidatus Scatomorpha</taxon>
    </lineage>
</organism>
<dbReference type="EMBL" id="DVHH01000193">
    <property type="protein sequence ID" value="HIR55529.1"/>
    <property type="molecule type" value="Genomic_DNA"/>
</dbReference>
<sequence>MTTARDIFSAAMSIMDELSPSGEAAHSDTREYEQRAPAILNVMLTELKVLRGDSDGWLPVESLDEPVSVETNYALGAMPYGLAANLLVDENPSAASFYQQRYEELRAMFIARLPASVEDIELLYGGVGGGSFSRW</sequence>
<dbReference type="Proteomes" id="UP000824238">
    <property type="component" value="Unassembled WGS sequence"/>
</dbReference>
<protein>
    <submittedName>
        <fullName evidence="1">Uncharacterized protein</fullName>
    </submittedName>
</protein>
<reference evidence="1" key="1">
    <citation type="submission" date="2020-10" db="EMBL/GenBank/DDBJ databases">
        <authorList>
            <person name="Gilroy R."/>
        </authorList>
    </citation>
    <scope>NUCLEOTIDE SEQUENCE</scope>
    <source>
        <strain evidence="1">ChiGjej3B3-7149</strain>
    </source>
</reference>
<reference evidence="1" key="2">
    <citation type="journal article" date="2021" name="PeerJ">
        <title>Extensive microbial diversity within the chicken gut microbiome revealed by metagenomics and culture.</title>
        <authorList>
            <person name="Gilroy R."/>
            <person name="Ravi A."/>
            <person name="Getino M."/>
            <person name="Pursley I."/>
            <person name="Horton D.L."/>
            <person name="Alikhan N.F."/>
            <person name="Baker D."/>
            <person name="Gharbi K."/>
            <person name="Hall N."/>
            <person name="Watson M."/>
            <person name="Adriaenssens E.M."/>
            <person name="Foster-Nyarko E."/>
            <person name="Jarju S."/>
            <person name="Secka A."/>
            <person name="Antonio M."/>
            <person name="Oren A."/>
            <person name="Chaudhuri R.R."/>
            <person name="La Ragione R."/>
            <person name="Hildebrand F."/>
            <person name="Pallen M.J."/>
        </authorList>
    </citation>
    <scope>NUCLEOTIDE SEQUENCE</scope>
    <source>
        <strain evidence="1">ChiGjej3B3-7149</strain>
    </source>
</reference>
<proteinExistence type="predicted"/>
<evidence type="ECO:0000313" key="2">
    <source>
        <dbReference type="Proteomes" id="UP000824238"/>
    </source>
</evidence>
<gene>
    <name evidence="1" type="ORF">IAD36_08060</name>
</gene>
<comment type="caution">
    <text evidence="1">The sequence shown here is derived from an EMBL/GenBank/DDBJ whole genome shotgun (WGS) entry which is preliminary data.</text>
</comment>
<evidence type="ECO:0000313" key="1">
    <source>
        <dbReference type="EMBL" id="HIR55529.1"/>
    </source>
</evidence>